<evidence type="ECO:0000256" key="6">
    <source>
        <dbReference type="SAM" id="Phobius"/>
    </source>
</evidence>
<dbReference type="AlphaFoldDB" id="A0A2S3WNH8"/>
<dbReference type="InterPro" id="IPR003807">
    <property type="entry name" value="DUF202"/>
</dbReference>
<reference evidence="8 13" key="5">
    <citation type="submission" date="2020-04" db="EMBL/GenBank/DDBJ databases">
        <title>Molecular characterization of pseudomonads from Agaricus bisporus reveal novel blotch 2 pathogens in Western Europe.</title>
        <authorList>
            <person name="Taparia T."/>
            <person name="Krijger M."/>
            <person name="Haynes E."/>
            <person name="Elpinstone J.G."/>
            <person name="Noble R."/>
            <person name="Van Der Wolf J."/>
        </authorList>
    </citation>
    <scope>NUCLEOTIDE SEQUENCE [LARGE SCALE GENOMIC DNA]</scope>
    <source>
        <strain evidence="8 13">P7765</strain>
    </source>
</reference>
<keyword evidence="3 6" id="KW-0812">Transmembrane</keyword>
<gene>
    <name evidence="9" type="ORF">BGP82_16260</name>
    <name evidence="10" type="ORF">E6B08_19650</name>
    <name evidence="8" type="ORF">HX798_14795</name>
</gene>
<evidence type="ECO:0000313" key="13">
    <source>
        <dbReference type="Proteomes" id="UP000542695"/>
    </source>
</evidence>
<dbReference type="PANTHER" id="PTHR34187">
    <property type="entry name" value="FGR18P"/>
    <property type="match status" value="1"/>
</dbReference>
<dbReference type="GO" id="GO:0005886">
    <property type="term" value="C:plasma membrane"/>
    <property type="evidence" value="ECO:0007669"/>
    <property type="project" value="UniProtKB-SubCell"/>
</dbReference>
<dbReference type="Proteomes" id="UP000542695">
    <property type="component" value="Unassembled WGS sequence"/>
</dbReference>
<evidence type="ECO:0000256" key="2">
    <source>
        <dbReference type="ARBA" id="ARBA00022475"/>
    </source>
</evidence>
<reference evidence="10" key="4">
    <citation type="submission" date="2019-04" db="EMBL/GenBank/DDBJ databases">
        <title>Genome Sequence of Pseudomonas putida 1290, an Auxin Catabolizing Strain.</title>
        <authorList>
            <person name="Laird T.S."/>
            <person name="Leveau J.H.J."/>
        </authorList>
    </citation>
    <scope>NUCLEOTIDE SEQUENCE [LARGE SCALE GENOMIC DNA]</scope>
    <source>
        <strain evidence="10">1290</strain>
    </source>
</reference>
<sequence length="126" mass="13859">MQHPPAEKSFKSRFRQVFALADGCEPDPRFTLANERTFLAWIRTALALLASGIALDALPLELLAGRPQTLLSHALTGMALLVSVNATLRWLNVERALRHRQALPYPILAPLLGLFGLIVSTLLLLP</sequence>
<evidence type="ECO:0000256" key="4">
    <source>
        <dbReference type="ARBA" id="ARBA00022989"/>
    </source>
</evidence>
<dbReference type="Pfam" id="PF02656">
    <property type="entry name" value="DUF202"/>
    <property type="match status" value="1"/>
</dbReference>
<feature type="transmembrane region" description="Helical" evidence="6">
    <location>
        <begin position="103"/>
        <end position="125"/>
    </location>
</feature>
<dbReference type="InterPro" id="IPR052053">
    <property type="entry name" value="IM_YidH-like"/>
</dbReference>
<evidence type="ECO:0000259" key="7">
    <source>
        <dbReference type="Pfam" id="PF02656"/>
    </source>
</evidence>
<reference evidence="9 11" key="1">
    <citation type="submission" date="2016-08" db="EMBL/GenBank/DDBJ databases">
        <authorList>
            <person name="Seilhamer J.J."/>
        </authorList>
    </citation>
    <scope>NUCLEOTIDE SEQUENCE [LARGE SCALE GENOMIC DNA]</scope>
    <source>
        <strain evidence="9 11">KH-18-2</strain>
    </source>
</reference>
<organism evidence="9 11">
    <name type="scientific">Pseudomonas putida</name>
    <name type="common">Arthrobacter siderocapsulatus</name>
    <dbReference type="NCBI Taxonomy" id="303"/>
    <lineage>
        <taxon>Bacteria</taxon>
        <taxon>Pseudomonadati</taxon>
        <taxon>Pseudomonadota</taxon>
        <taxon>Gammaproteobacteria</taxon>
        <taxon>Pseudomonadales</taxon>
        <taxon>Pseudomonadaceae</taxon>
        <taxon>Pseudomonas</taxon>
    </lineage>
</organism>
<evidence type="ECO:0000313" key="12">
    <source>
        <dbReference type="Proteomes" id="UP000298551"/>
    </source>
</evidence>
<dbReference type="RefSeq" id="WP_084785226.1">
    <property type="nucleotide sequence ID" value="NZ_CP018743.1"/>
</dbReference>
<comment type="subcellular location">
    <subcellularLocation>
        <location evidence="1">Cell membrane</location>
        <topology evidence="1">Multi-pass membrane protein</topology>
    </subcellularLocation>
</comment>
<dbReference type="Proteomes" id="UP000298551">
    <property type="component" value="Chromosome"/>
</dbReference>
<proteinExistence type="predicted"/>
<feature type="transmembrane region" description="Helical" evidence="6">
    <location>
        <begin position="38"/>
        <end position="58"/>
    </location>
</feature>
<evidence type="ECO:0000313" key="8">
    <source>
        <dbReference type="EMBL" id="NWC81547.1"/>
    </source>
</evidence>
<feature type="transmembrane region" description="Helical" evidence="6">
    <location>
        <begin position="70"/>
        <end position="91"/>
    </location>
</feature>
<dbReference type="Proteomes" id="UP000237378">
    <property type="component" value="Unassembled WGS sequence"/>
</dbReference>
<dbReference type="EMBL" id="JACARV010000039">
    <property type="protein sequence ID" value="NWC81547.1"/>
    <property type="molecule type" value="Genomic_DNA"/>
</dbReference>
<evidence type="ECO:0000256" key="3">
    <source>
        <dbReference type="ARBA" id="ARBA00022692"/>
    </source>
</evidence>
<dbReference type="OrthoDB" id="582337at2"/>
<reference evidence="12" key="3">
    <citation type="submission" date="2019-04" db="EMBL/GenBank/DDBJ databases">
        <title>Genome sequence of Pseudomonas putida 1290, an auxin catabolizing strain.</title>
        <authorList>
            <person name="Laird T.S."/>
            <person name="Leveau J.H.J."/>
        </authorList>
    </citation>
    <scope>NUCLEOTIDE SEQUENCE [LARGE SCALE GENOMIC DNA]</scope>
    <source>
        <strain evidence="12">1290</strain>
    </source>
</reference>
<evidence type="ECO:0000313" key="11">
    <source>
        <dbReference type="Proteomes" id="UP000237378"/>
    </source>
</evidence>
<evidence type="ECO:0000313" key="10">
    <source>
        <dbReference type="EMBL" id="QCI13438.1"/>
    </source>
</evidence>
<dbReference type="EMBL" id="CP039371">
    <property type="protein sequence ID" value="QCI13438.1"/>
    <property type="molecule type" value="Genomic_DNA"/>
</dbReference>
<evidence type="ECO:0000256" key="5">
    <source>
        <dbReference type="ARBA" id="ARBA00023136"/>
    </source>
</evidence>
<reference evidence="9 11" key="2">
    <citation type="submission" date="2018-03" db="EMBL/GenBank/DDBJ databases">
        <title>Draft genome of Pseudomonas putida strain KH-18-2.</title>
        <authorList>
            <person name="Yoshizawa S."/>
            <person name="Khan N.H."/>
            <person name="Nishimura M."/>
            <person name="Chiura H.X."/>
            <person name="Ogura Y."/>
            <person name="Hayashi T."/>
            <person name="Kogure K."/>
        </authorList>
    </citation>
    <scope>NUCLEOTIDE SEQUENCE [LARGE SCALE GENOMIC DNA]</scope>
    <source>
        <strain evidence="9 11">KH-18-2</strain>
    </source>
</reference>
<dbReference type="EMBL" id="MING01000083">
    <property type="protein sequence ID" value="POG02865.1"/>
    <property type="molecule type" value="Genomic_DNA"/>
</dbReference>
<evidence type="ECO:0000256" key="1">
    <source>
        <dbReference type="ARBA" id="ARBA00004651"/>
    </source>
</evidence>
<keyword evidence="4 6" id="KW-1133">Transmembrane helix</keyword>
<protein>
    <submittedName>
        <fullName evidence="8">DUF202 domain-containing protein</fullName>
    </submittedName>
</protein>
<accession>A0A2S3WNH8</accession>
<name>A0A2S3WNH8_PSEPU</name>
<dbReference type="PANTHER" id="PTHR34187:SF2">
    <property type="entry name" value="DUF202 DOMAIN-CONTAINING PROTEIN"/>
    <property type="match status" value="1"/>
</dbReference>
<keyword evidence="2" id="KW-1003">Cell membrane</keyword>
<feature type="domain" description="DUF202" evidence="7">
    <location>
        <begin position="29"/>
        <end position="96"/>
    </location>
</feature>
<keyword evidence="5 6" id="KW-0472">Membrane</keyword>
<evidence type="ECO:0000313" key="9">
    <source>
        <dbReference type="EMBL" id="POG02865.1"/>
    </source>
</evidence>